<proteinExistence type="predicted"/>
<dbReference type="AlphaFoldDB" id="A0A2I1DGX7"/>
<evidence type="ECO:0000313" key="9">
    <source>
        <dbReference type="EMBL" id="PKY09127.1"/>
    </source>
</evidence>
<dbReference type="FunFam" id="2.60.120.590:FF:000010">
    <property type="entry name" value="GRF zinc finger domain protein"/>
    <property type="match status" value="1"/>
</dbReference>
<reference evidence="9" key="1">
    <citation type="submission" date="2016-12" db="EMBL/GenBank/DDBJ databases">
        <title>The genomes of Aspergillus section Nigri reveals drivers in fungal speciation.</title>
        <authorList>
            <consortium name="DOE Joint Genome Institute"/>
            <person name="Vesth T.C."/>
            <person name="Nybo J."/>
            <person name="Theobald S."/>
            <person name="Brandl J."/>
            <person name="Frisvad J.C."/>
            <person name="Nielsen K.F."/>
            <person name="Lyhne E.K."/>
            <person name="Kogle M.E."/>
            <person name="Kuo A."/>
            <person name="Riley R."/>
            <person name="Clum A."/>
            <person name="Nolan M."/>
            <person name="Lipzen A."/>
            <person name="Salamov A."/>
            <person name="Henrissat B."/>
            <person name="Wiebenga A."/>
            <person name="De vries R.P."/>
            <person name="Grigoriev I.V."/>
            <person name="Mortensen U.H."/>
            <person name="Andersen M.R."/>
            <person name="Baker S.E."/>
        </authorList>
    </citation>
    <scope>NUCLEOTIDE SEQUENCE</scope>
    <source>
        <strain evidence="9">IBT 28561</strain>
    </source>
</reference>
<dbReference type="PANTHER" id="PTHR31212">
    <property type="entry name" value="ALPHA-KETOGLUTARATE-DEPENDENT DIOXYGENASE ALKB HOMOLOG 3"/>
    <property type="match status" value="1"/>
</dbReference>
<evidence type="ECO:0000259" key="8">
    <source>
        <dbReference type="PROSITE" id="PS51999"/>
    </source>
</evidence>
<organism evidence="9 10">
    <name type="scientific">Aspergillus campestris (strain IBT 28561)</name>
    <dbReference type="NCBI Taxonomy" id="1392248"/>
    <lineage>
        <taxon>Eukaryota</taxon>
        <taxon>Fungi</taxon>
        <taxon>Dikarya</taxon>
        <taxon>Ascomycota</taxon>
        <taxon>Pezizomycotina</taxon>
        <taxon>Eurotiomycetes</taxon>
        <taxon>Eurotiomycetidae</taxon>
        <taxon>Eurotiales</taxon>
        <taxon>Aspergillaceae</taxon>
        <taxon>Aspergillus</taxon>
        <taxon>Aspergillus subgen. Circumdati</taxon>
    </lineage>
</organism>
<dbReference type="PANTHER" id="PTHR31212:SF4">
    <property type="entry name" value="ALPHA-KETOGLUTARATE-DEPENDENT DIOXYGENASE ALKB HOMOLOG 3"/>
    <property type="match status" value="1"/>
</dbReference>
<evidence type="ECO:0000256" key="4">
    <source>
        <dbReference type="PROSITE-ProRule" id="PRU01343"/>
    </source>
</evidence>
<dbReference type="GO" id="GO:0006307">
    <property type="term" value="P:DNA alkylation repair"/>
    <property type="evidence" value="ECO:0007669"/>
    <property type="project" value="InterPro"/>
</dbReference>
<dbReference type="InterPro" id="IPR027450">
    <property type="entry name" value="AlkB-like"/>
</dbReference>
<dbReference type="PROSITE" id="PS51999">
    <property type="entry name" value="ZF_GRF"/>
    <property type="match status" value="1"/>
</dbReference>
<gene>
    <name evidence="9" type="ORF">P168DRAFT_315158</name>
</gene>
<dbReference type="Gene3D" id="2.60.120.590">
    <property type="entry name" value="Alpha-ketoglutarate-dependent dioxygenase AlkB-like"/>
    <property type="match status" value="1"/>
</dbReference>
<dbReference type="InterPro" id="IPR003892">
    <property type="entry name" value="CUE"/>
</dbReference>
<dbReference type="InterPro" id="IPR005123">
    <property type="entry name" value="Oxoglu/Fe-dep_dioxygenase_dom"/>
</dbReference>
<dbReference type="Pfam" id="PF02845">
    <property type="entry name" value="CUE"/>
    <property type="match status" value="1"/>
</dbReference>
<comment type="caution">
    <text evidence="9">The sequence shown here is derived from an EMBL/GenBank/DDBJ whole genome shotgun (WGS) entry which is preliminary data.</text>
</comment>
<dbReference type="PROSITE" id="PS51471">
    <property type="entry name" value="FE2OG_OXY"/>
    <property type="match status" value="1"/>
</dbReference>
<feature type="domain" description="Fe2OG dioxygenase" evidence="7">
    <location>
        <begin position="410"/>
        <end position="555"/>
    </location>
</feature>
<evidence type="ECO:0000313" key="10">
    <source>
        <dbReference type="Proteomes" id="UP000234254"/>
    </source>
</evidence>
<dbReference type="RefSeq" id="XP_024697721.1">
    <property type="nucleotide sequence ID" value="XM_024839871.1"/>
</dbReference>
<dbReference type="VEuPathDB" id="FungiDB:P168DRAFT_315158"/>
<feature type="domain" description="CUE" evidence="6">
    <location>
        <begin position="194"/>
        <end position="237"/>
    </location>
</feature>
<protein>
    <recommendedName>
        <fullName evidence="11">CUE domain protein</fullName>
    </recommendedName>
</protein>
<dbReference type="GO" id="GO:0043130">
    <property type="term" value="F:ubiquitin binding"/>
    <property type="evidence" value="ECO:0007669"/>
    <property type="project" value="InterPro"/>
</dbReference>
<dbReference type="PROSITE" id="PS51140">
    <property type="entry name" value="CUE"/>
    <property type="match status" value="1"/>
</dbReference>
<dbReference type="SUPFAM" id="SSF51197">
    <property type="entry name" value="Clavaminate synthase-like"/>
    <property type="match status" value="1"/>
</dbReference>
<evidence type="ECO:0000259" key="7">
    <source>
        <dbReference type="PROSITE" id="PS51471"/>
    </source>
</evidence>
<dbReference type="CDD" id="cd14279">
    <property type="entry name" value="CUE"/>
    <property type="match status" value="1"/>
</dbReference>
<dbReference type="EMBL" id="MSFM01000001">
    <property type="protein sequence ID" value="PKY09127.1"/>
    <property type="molecule type" value="Genomic_DNA"/>
</dbReference>
<feature type="compositionally biased region" description="Low complexity" evidence="5">
    <location>
        <begin position="466"/>
        <end position="476"/>
    </location>
</feature>
<feature type="region of interest" description="Disordered" evidence="5">
    <location>
        <begin position="460"/>
        <end position="500"/>
    </location>
</feature>
<keyword evidence="10" id="KW-1185">Reference proteome</keyword>
<dbReference type="InterPro" id="IPR037151">
    <property type="entry name" value="AlkB-like_sf"/>
</dbReference>
<keyword evidence="1" id="KW-0479">Metal-binding</keyword>
<evidence type="ECO:0000256" key="2">
    <source>
        <dbReference type="ARBA" id="ARBA00022771"/>
    </source>
</evidence>
<dbReference type="GO" id="GO:0008270">
    <property type="term" value="F:zinc ion binding"/>
    <property type="evidence" value="ECO:0007669"/>
    <property type="project" value="UniProtKB-KW"/>
</dbReference>
<evidence type="ECO:0000259" key="6">
    <source>
        <dbReference type="PROSITE" id="PS51140"/>
    </source>
</evidence>
<dbReference type="GeneID" id="36547395"/>
<sequence length="637" mass="71103">MSSQSGSPPSPVSPIDEPSAAEQFLQTEVYELGAQPGLRSLPPGSERDFLTLTWGPIIYRTIYTPESDDLLPIFLHALAREIRKALPRCLPGTAEQLGMLIHTYSSRLFSSQKMFQQASEGAVRSAFHNFKVALTLPSIELPVRLRVCLVIDSWVLGILAATLEHAEFKGEAPQYGLCPVKMVEENFPDLYQESTDVKLAQLVSLFPDLSQDTLLDVLVSSAGSVEATATIISEQLAAAPIKKRAVSGSSIQTSLISHITTLGDGTPEPKRRPTKKGQTLHLFSPDDVAAHTPCTIIHNFLPPEHANALLLELLDESHHFSRYKFQVFDKTVESPHSASVYVSTPEEHRQHTSVYTYGGTYRSNVRQITPHMRTVSAKVQRTVNDEVQKRIRNVYPEGKKLRFQSPKEWMPNAAFVNCYDGPAESVGYHSDELTYLGPKAIIGSLSLGVEREFRVRRIVPPDEEGTSSPPSESSTDVLTAGSGGDPTRRQKLQKVPQTRADVQGQISIHLPHNSLLVMHAEMQEEWKHAITPAQTISPHPLSGNRRINVTYRWYRDSLHPQYTPRCQCGQHAILRCVQRKKETRGRYMWTCYAGFAPGKQTCNFFQWAEFDDDGEPLWERKPIEDCAPALANFADGT</sequence>
<evidence type="ECO:0000256" key="1">
    <source>
        <dbReference type="ARBA" id="ARBA00022723"/>
    </source>
</evidence>
<keyword evidence="3" id="KW-0862">Zinc</keyword>
<name>A0A2I1DGX7_ASPC2</name>
<accession>A0A2I1DGX7</accession>
<dbReference type="GO" id="GO:0051213">
    <property type="term" value="F:dioxygenase activity"/>
    <property type="evidence" value="ECO:0007669"/>
    <property type="project" value="InterPro"/>
</dbReference>
<dbReference type="InterPro" id="IPR010666">
    <property type="entry name" value="Znf_GRF"/>
</dbReference>
<dbReference type="InterPro" id="IPR032854">
    <property type="entry name" value="ALKBH3"/>
</dbReference>
<dbReference type="Proteomes" id="UP000234254">
    <property type="component" value="Unassembled WGS sequence"/>
</dbReference>
<evidence type="ECO:0008006" key="11">
    <source>
        <dbReference type="Google" id="ProtNLM"/>
    </source>
</evidence>
<feature type="domain" description="GRF-type" evidence="8">
    <location>
        <begin position="566"/>
        <end position="611"/>
    </location>
</feature>
<evidence type="ECO:0000256" key="5">
    <source>
        <dbReference type="SAM" id="MobiDB-lite"/>
    </source>
</evidence>
<dbReference type="OrthoDB" id="545910at2759"/>
<dbReference type="Pfam" id="PF06839">
    <property type="entry name" value="Zn_ribbon_GRF"/>
    <property type="match status" value="1"/>
</dbReference>
<dbReference type="Pfam" id="PF13532">
    <property type="entry name" value="2OG-FeII_Oxy_2"/>
    <property type="match status" value="1"/>
</dbReference>
<evidence type="ECO:0000256" key="3">
    <source>
        <dbReference type="ARBA" id="ARBA00022833"/>
    </source>
</evidence>
<keyword evidence="2 4" id="KW-0863">Zinc-finger</keyword>